<dbReference type="EMBL" id="CP043504">
    <property type="protein sequence ID" value="QEO09239.1"/>
    <property type="molecule type" value="Genomic_DNA"/>
</dbReference>
<dbReference type="GO" id="GO:0005576">
    <property type="term" value="C:extracellular region"/>
    <property type="evidence" value="ECO:0007669"/>
    <property type="project" value="UniProtKB-SubCell"/>
</dbReference>
<evidence type="ECO:0000256" key="3">
    <source>
        <dbReference type="ARBA" id="ARBA00022729"/>
    </source>
</evidence>
<dbReference type="PROSITE" id="PS51318">
    <property type="entry name" value="TAT"/>
    <property type="match status" value="1"/>
</dbReference>
<dbReference type="InterPro" id="IPR046022">
    <property type="entry name" value="DUF5979"/>
</dbReference>
<dbReference type="AlphaFoldDB" id="A0A5C1Y7D1"/>
<dbReference type="Pfam" id="PF17210">
    <property type="entry name" value="SdrD_B"/>
    <property type="match status" value="1"/>
</dbReference>
<dbReference type="RefSeq" id="WP_149324668.1">
    <property type="nucleotide sequence ID" value="NZ_CP043504.1"/>
</dbReference>
<feature type="transmembrane region" description="Helical" evidence="5">
    <location>
        <begin position="1134"/>
        <end position="1160"/>
    </location>
</feature>
<name>A0A5C1Y7D1_9MICO</name>
<dbReference type="OrthoDB" id="3169091at2"/>
<dbReference type="SUPFAM" id="SSF63825">
    <property type="entry name" value="YWTD domain"/>
    <property type="match status" value="1"/>
</dbReference>
<dbReference type="KEGG" id="lyk:FLP23_03950"/>
<dbReference type="Proteomes" id="UP000322159">
    <property type="component" value="Chromosome"/>
</dbReference>
<dbReference type="InterPro" id="IPR033764">
    <property type="entry name" value="Sdr_B"/>
</dbReference>
<sequence length="1176" mass="119986">MPRARAKTPARPETRRLLRRALTAGIAVLAIVGGGLAAGSPAAWAATGQVRGQVFVDFDGDGALDTGNTASSGIANDIPAAGITVNAYNRYNALVGTATTAATGNPNYTIALTGVVDGDPLRIEYTLPAGSYDSFQGTNSNTSVRFVQAGAENVNLGIVRPDDFNSNDPFIATVLQRAGIPTSPANTGAPAVVLNRWSAANNATVTQVENPNCTTNQNCADFSARKTVATIDQLGAVYSVAYDPAGRDLYVAATYKRGAGLGALGLGGIYRINDVIDAAGNLTAGVPTVTNWTNVAATGGTNLGINVGTARGNTGAGSRLLDQAQGVFADSDAFAKATKVGIGGMAIDPDRRILYFVNLNDKRIYGITLAATPANVGNWATPASSTQRPFALTLRGNALHVGYNDTGEAYPFCPASSPGTAYGAGANGSCTGGTALQAYVARATLGATGAPGAFTTELTVPLGYAKGNQIYDWQGAGGAVANGRTQTLRWNTWTDTWSGVGAAPAERSVGIATTGGWGNGFIQMYPQPFVASVAFDSAGFLTLGLGDRTQIQSGNRQVAANETTISTASTAYETISSGDTLLAAPNTNGTYTLESNGTATGTAGSRVGAAGRDAQPANAEAPGGNEFYYDRGAIGTQANHREASLGTVLTAPGVSQVASTFVDPLGPVRVTGIGWFDAANGNNVRGYQQENDTGGGGFSTSFQKGGGIGALALVLRDAPVEIGNRVWYDADLDGIQDADEPAVGGAIVELWSDTNNDGVPNTLLATATTTGAAQGSTVYGATTFGYTGTDPGSFFFRSADAVAGGVTNFTKNARYVLVFRKPANTATAVNLLWPTATVPAGFAGLTWAQVQLTGAAASGSTTRNDSNPNPTTGYAPVTVGGGSENDHTIDAGWFGLSSYRLEKAVVGTPPAGASFALSIATATNFRGDDRRWVSGAASVPIVDTLSYSLAAGQTLTTTEQLPYGYVLTVTEPNMPGAAIAFTPPLAVGNDDTGRLVIAPTAEAGGVKLTATNSFTAITVTKALSPAATLPAGTTFPVEYSVNGGAITTAQLAVGAGGAVTIPGIPWGSTVRLRENLTGPFSWGGYIWSTGSWAQGATALVPDGSGWVTVTAPSSTTALQLTLTNHPYQPPALPFAGGIGADLFTVGGALVIVTALGLGFWQLRVRRRDRRPPAHRA</sequence>
<keyword evidence="3" id="KW-0732">Signal</keyword>
<evidence type="ECO:0000256" key="1">
    <source>
        <dbReference type="ARBA" id="ARBA00004613"/>
    </source>
</evidence>
<organism evidence="8 9">
    <name type="scientific">Protaetiibacter larvae</name>
    <dbReference type="NCBI Taxonomy" id="2592654"/>
    <lineage>
        <taxon>Bacteria</taxon>
        <taxon>Bacillati</taxon>
        <taxon>Actinomycetota</taxon>
        <taxon>Actinomycetes</taxon>
        <taxon>Micrococcales</taxon>
        <taxon>Microbacteriaceae</taxon>
        <taxon>Protaetiibacter</taxon>
    </lineage>
</organism>
<evidence type="ECO:0000256" key="4">
    <source>
        <dbReference type="SAM" id="MobiDB-lite"/>
    </source>
</evidence>
<comment type="subcellular location">
    <subcellularLocation>
        <location evidence="1">Secreted</location>
    </subcellularLocation>
</comment>
<evidence type="ECO:0000313" key="8">
    <source>
        <dbReference type="EMBL" id="QEO09239.1"/>
    </source>
</evidence>
<evidence type="ECO:0000259" key="6">
    <source>
        <dbReference type="Pfam" id="PF17210"/>
    </source>
</evidence>
<evidence type="ECO:0000313" key="9">
    <source>
        <dbReference type="Proteomes" id="UP000322159"/>
    </source>
</evidence>
<gene>
    <name evidence="8" type="ORF">FLP23_03950</name>
</gene>
<dbReference type="GO" id="GO:0005975">
    <property type="term" value="P:carbohydrate metabolic process"/>
    <property type="evidence" value="ECO:0007669"/>
    <property type="project" value="UniProtKB-ARBA"/>
</dbReference>
<evidence type="ECO:0000259" key="7">
    <source>
        <dbReference type="Pfam" id="PF19407"/>
    </source>
</evidence>
<keyword evidence="9" id="KW-1185">Reference proteome</keyword>
<proteinExistence type="predicted"/>
<dbReference type="InterPro" id="IPR013783">
    <property type="entry name" value="Ig-like_fold"/>
</dbReference>
<dbReference type="Pfam" id="PF19407">
    <property type="entry name" value="DUF5979"/>
    <property type="match status" value="1"/>
</dbReference>
<keyword evidence="2" id="KW-0964">Secreted</keyword>
<protein>
    <submittedName>
        <fullName evidence="8">Uncharacterized protein</fullName>
    </submittedName>
</protein>
<keyword evidence="5" id="KW-0812">Transmembrane</keyword>
<feature type="domain" description="DUF5979" evidence="7">
    <location>
        <begin position="1017"/>
        <end position="1121"/>
    </location>
</feature>
<dbReference type="InterPro" id="IPR006311">
    <property type="entry name" value="TAT_signal"/>
</dbReference>
<reference evidence="8 9" key="1">
    <citation type="submission" date="2019-09" db="EMBL/GenBank/DDBJ databases">
        <title>Genome sequencing of strain KACC 19322.</title>
        <authorList>
            <person name="Heo J."/>
            <person name="Kim S.-J."/>
            <person name="Kim J.-S."/>
            <person name="Hong S.-B."/>
            <person name="Kwon S.-W."/>
        </authorList>
    </citation>
    <scope>NUCLEOTIDE SEQUENCE [LARGE SCALE GENOMIC DNA]</scope>
    <source>
        <strain evidence="8 9">KACC 19322</strain>
    </source>
</reference>
<dbReference type="SUPFAM" id="SSF117074">
    <property type="entry name" value="Hypothetical protein PA1324"/>
    <property type="match status" value="1"/>
</dbReference>
<dbReference type="Gene3D" id="2.60.40.10">
    <property type="entry name" value="Immunoglobulins"/>
    <property type="match status" value="2"/>
</dbReference>
<evidence type="ECO:0000256" key="5">
    <source>
        <dbReference type="SAM" id="Phobius"/>
    </source>
</evidence>
<feature type="domain" description="SD-repeat containing protein B" evidence="6">
    <location>
        <begin position="721"/>
        <end position="769"/>
    </location>
</feature>
<accession>A0A5C1Y7D1</accession>
<keyword evidence="5" id="KW-1133">Transmembrane helix</keyword>
<feature type="region of interest" description="Disordered" evidence="4">
    <location>
        <begin position="598"/>
        <end position="623"/>
    </location>
</feature>
<evidence type="ECO:0000256" key="2">
    <source>
        <dbReference type="ARBA" id="ARBA00022525"/>
    </source>
</evidence>
<keyword evidence="5" id="KW-0472">Membrane</keyword>